<accession>J9FSB1</accession>
<name>J9FSB1_9ZZZZ</name>
<proteinExistence type="predicted"/>
<evidence type="ECO:0000313" key="1">
    <source>
        <dbReference type="EMBL" id="EJW92467.1"/>
    </source>
</evidence>
<feature type="non-terminal residue" evidence="1">
    <location>
        <position position="1"/>
    </location>
</feature>
<organism evidence="1">
    <name type="scientific">gut metagenome</name>
    <dbReference type="NCBI Taxonomy" id="749906"/>
    <lineage>
        <taxon>unclassified sequences</taxon>
        <taxon>metagenomes</taxon>
        <taxon>organismal metagenomes</taxon>
    </lineage>
</organism>
<protein>
    <submittedName>
        <fullName evidence="1">Uncharacterized protein</fullName>
    </submittedName>
</protein>
<comment type="caution">
    <text evidence="1">The sequence shown here is derived from an EMBL/GenBank/DDBJ whole genome shotgun (WGS) entry which is preliminary data.</text>
</comment>
<dbReference type="AlphaFoldDB" id="J9FSB1"/>
<gene>
    <name evidence="1" type="ORF">EVA_19427</name>
</gene>
<dbReference type="EMBL" id="AMCI01007522">
    <property type="protein sequence ID" value="EJW92467.1"/>
    <property type="molecule type" value="Genomic_DNA"/>
</dbReference>
<reference evidence="1" key="1">
    <citation type="journal article" date="2012" name="PLoS ONE">
        <title>Gene sets for utilization of primary and secondary nutrition supplies in the distal gut of endangered iberian lynx.</title>
        <authorList>
            <person name="Alcaide M."/>
            <person name="Messina E."/>
            <person name="Richter M."/>
            <person name="Bargiela R."/>
            <person name="Peplies J."/>
            <person name="Huws S.A."/>
            <person name="Newbold C.J."/>
            <person name="Golyshin P.N."/>
            <person name="Simon M.A."/>
            <person name="Lopez G."/>
            <person name="Yakimov M.M."/>
            <person name="Ferrer M."/>
        </authorList>
    </citation>
    <scope>NUCLEOTIDE SEQUENCE</scope>
</reference>
<sequence>KILLGSEQLQLPLFFNVLLAILT</sequence>